<reference evidence="5 6" key="1">
    <citation type="submission" date="2020-02" db="EMBL/GenBank/DDBJ databases">
        <title>Genome sequence of the type strain CGMCC 1.15528 of Mesorhizobium zhangyense.</title>
        <authorList>
            <person name="Gao J."/>
            <person name="Sun J."/>
        </authorList>
    </citation>
    <scope>NUCLEOTIDE SEQUENCE [LARGE SCALE GENOMIC DNA]</scope>
    <source>
        <strain evidence="5 6">CGMCC 1.15528</strain>
    </source>
</reference>
<dbReference type="GO" id="GO:0051596">
    <property type="term" value="P:methylglyoxal catabolic process"/>
    <property type="evidence" value="ECO:0007669"/>
    <property type="project" value="InterPro"/>
</dbReference>
<evidence type="ECO:0000256" key="2">
    <source>
        <dbReference type="ARBA" id="ARBA00022857"/>
    </source>
</evidence>
<feature type="domain" description="NADP-dependent oxidoreductase" evidence="4">
    <location>
        <begin position="28"/>
        <end position="327"/>
    </location>
</feature>
<dbReference type="SUPFAM" id="SSF51430">
    <property type="entry name" value="NAD(P)-linked oxidoreductase"/>
    <property type="match status" value="1"/>
</dbReference>
<evidence type="ECO:0000313" key="5">
    <source>
        <dbReference type="EMBL" id="NGN42816.1"/>
    </source>
</evidence>
<proteinExistence type="inferred from homology"/>
<dbReference type="EMBL" id="JAAKZG010000006">
    <property type="protein sequence ID" value="NGN42816.1"/>
    <property type="molecule type" value="Genomic_DNA"/>
</dbReference>
<dbReference type="NCBIfam" id="NF007388">
    <property type="entry name" value="PRK09912.1"/>
    <property type="match status" value="1"/>
</dbReference>
<sequence length="349" mass="38783">MAWHPADNRYETMRYNRCGRSGLKLPAISLGLWHNFGNDTPHQTKQAICRKAFDLGITHFDLANNYGPPPGSAETAFGEILRADFAGLRDELIISSKAGYDMWPGPYGEWGSRKYVLASLDQSLKRMGLDYVDIFYSHRFDPETPLEETMMALDHAVRSGKALYVGISSYNSQRTREAAAILRELGTPCLIHQPSYSMLNRWVEEDGLLDTLDELGVGSIVFSPLAQGMLTTKYLKGIPEDSRAAQGKSLRQEFLNDKALANIKALNAIAEKRGQTLAQMALAWVLRGGRVTSALIGASRPEQVEDCVGALKNPDFSDAELAEIDQYAREADINLWARSAERKGPVRKK</sequence>
<keyword evidence="3 5" id="KW-0560">Oxidoreductase</keyword>
<dbReference type="Pfam" id="PF00248">
    <property type="entry name" value="Aldo_ket_red"/>
    <property type="match status" value="1"/>
</dbReference>
<keyword evidence="6" id="KW-1185">Reference proteome</keyword>
<dbReference type="EC" id="1.1.1.-" evidence="5"/>
<name>A0A7C9R8Z6_9HYPH</name>
<dbReference type="AlphaFoldDB" id="A0A7C9R8Z6"/>
<dbReference type="GO" id="GO:0016616">
    <property type="term" value="F:oxidoreductase activity, acting on the CH-OH group of donors, NAD or NADP as acceptor"/>
    <property type="evidence" value="ECO:0007669"/>
    <property type="project" value="InterPro"/>
</dbReference>
<dbReference type="PANTHER" id="PTHR43150">
    <property type="entry name" value="HYPERKINETIC, ISOFORM M"/>
    <property type="match status" value="1"/>
</dbReference>
<evidence type="ECO:0000259" key="4">
    <source>
        <dbReference type="Pfam" id="PF00248"/>
    </source>
</evidence>
<dbReference type="InterPro" id="IPR005399">
    <property type="entry name" value="K_chnl_volt-dep_bsu_KCNAB-rel"/>
</dbReference>
<organism evidence="5 6">
    <name type="scientific">Mesorhizobium zhangyense</name>
    <dbReference type="NCBI Taxonomy" id="1776730"/>
    <lineage>
        <taxon>Bacteria</taxon>
        <taxon>Pseudomonadati</taxon>
        <taxon>Pseudomonadota</taxon>
        <taxon>Alphaproteobacteria</taxon>
        <taxon>Hyphomicrobiales</taxon>
        <taxon>Phyllobacteriaceae</taxon>
        <taxon>Mesorhizobium</taxon>
    </lineage>
</organism>
<dbReference type="InterPro" id="IPR036812">
    <property type="entry name" value="NAD(P)_OxRdtase_dom_sf"/>
</dbReference>
<keyword evidence="2" id="KW-0521">NADP</keyword>
<dbReference type="RefSeq" id="WP_165119166.1">
    <property type="nucleotide sequence ID" value="NZ_JAAKZG010000006.1"/>
</dbReference>
<evidence type="ECO:0000256" key="3">
    <source>
        <dbReference type="ARBA" id="ARBA00023002"/>
    </source>
</evidence>
<comment type="similarity">
    <text evidence="1">Belongs to the shaker potassium channel beta subunit family.</text>
</comment>
<evidence type="ECO:0000313" key="6">
    <source>
        <dbReference type="Proteomes" id="UP000481252"/>
    </source>
</evidence>
<dbReference type="InterPro" id="IPR023210">
    <property type="entry name" value="NADP_OxRdtase_dom"/>
</dbReference>
<dbReference type="Proteomes" id="UP000481252">
    <property type="component" value="Unassembled WGS sequence"/>
</dbReference>
<dbReference type="CDD" id="cd19150">
    <property type="entry name" value="AKR_AKR14A1"/>
    <property type="match status" value="1"/>
</dbReference>
<comment type="caution">
    <text evidence="5">The sequence shown here is derived from an EMBL/GenBank/DDBJ whole genome shotgun (WGS) entry which is preliminary data.</text>
</comment>
<accession>A0A7C9R8Z6</accession>
<gene>
    <name evidence="5" type="primary">mgrA</name>
    <name evidence="5" type="ORF">G6N74_17235</name>
</gene>
<dbReference type="Gene3D" id="3.20.20.100">
    <property type="entry name" value="NADP-dependent oxidoreductase domain"/>
    <property type="match status" value="1"/>
</dbReference>
<dbReference type="PANTHER" id="PTHR43150:SF4">
    <property type="entry name" value="L-GLYCERALDEHYDE 3-PHOSPHATE REDUCTASE"/>
    <property type="match status" value="1"/>
</dbReference>
<dbReference type="InterPro" id="IPR047628">
    <property type="entry name" value="GAP_reductase"/>
</dbReference>
<protein>
    <submittedName>
        <fullName evidence="5">L-glyceraldehyde 3-phosphate reductase</fullName>
        <ecNumber evidence="5">1.1.1.-</ecNumber>
    </submittedName>
</protein>
<evidence type="ECO:0000256" key="1">
    <source>
        <dbReference type="ARBA" id="ARBA00006515"/>
    </source>
</evidence>